<dbReference type="AlphaFoldDB" id="A0A2S3RX03"/>
<organism evidence="1 2">
    <name type="scientific">Vibrio vulnificus</name>
    <dbReference type="NCBI Taxonomy" id="672"/>
    <lineage>
        <taxon>Bacteria</taxon>
        <taxon>Pseudomonadati</taxon>
        <taxon>Pseudomonadota</taxon>
        <taxon>Gammaproteobacteria</taxon>
        <taxon>Vibrionales</taxon>
        <taxon>Vibrionaceae</taxon>
        <taxon>Vibrio</taxon>
    </lineage>
</organism>
<evidence type="ECO:0000313" key="1">
    <source>
        <dbReference type="EMBL" id="POB42754.1"/>
    </source>
</evidence>
<dbReference type="Proteomes" id="UP000237466">
    <property type="component" value="Unassembled WGS sequence"/>
</dbReference>
<dbReference type="Pfam" id="PF06945">
    <property type="entry name" value="DUF1289"/>
    <property type="match status" value="1"/>
</dbReference>
<dbReference type="RefSeq" id="WP_072616468.1">
    <property type="nucleotide sequence ID" value="NZ_CP027030.1"/>
</dbReference>
<comment type="caution">
    <text evidence="1">The sequence shown here is derived from an EMBL/GenBank/DDBJ whole genome shotgun (WGS) entry which is preliminary data.</text>
</comment>
<dbReference type="PANTHER" id="PTHR35175">
    <property type="entry name" value="DUF1289 DOMAIN-CONTAINING PROTEIN"/>
    <property type="match status" value="1"/>
</dbReference>
<name>A0A2S3RX03_VIBVL</name>
<dbReference type="PANTHER" id="PTHR35175:SF2">
    <property type="entry name" value="DUF1289 DOMAIN-CONTAINING PROTEIN"/>
    <property type="match status" value="1"/>
</dbReference>
<evidence type="ECO:0000313" key="2">
    <source>
        <dbReference type="Proteomes" id="UP000237466"/>
    </source>
</evidence>
<gene>
    <name evidence="1" type="ORF">CRN52_21675</name>
</gene>
<reference evidence="1 2" key="1">
    <citation type="journal article" date="2018" name="Front. Microbiol.">
        <title>Phylogeny of Vibrio vulnificus from the Analysis of the Core-Genome: Implications for Intra-Species Taxonomy.</title>
        <authorList>
            <person name="Roig F.J."/>
            <person name="Gonzalez-Candelas F."/>
            <person name="Sanjuan E."/>
            <person name="Fouz B."/>
            <person name="Feil E.J."/>
            <person name="Llorens C."/>
            <person name="Baker-Austin C."/>
            <person name="Oliver J.D."/>
            <person name="Danin-Poleg Y."/>
            <person name="Gibas C.J."/>
            <person name="Kashi Y."/>
            <person name="Gulig P.A."/>
            <person name="Morrison S.S."/>
            <person name="Amaro C."/>
        </authorList>
    </citation>
    <scope>NUCLEOTIDE SEQUENCE [LARGE SCALE GENOMIC DNA]</scope>
    <source>
        <strain evidence="1 2">CECT4608</strain>
    </source>
</reference>
<proteinExistence type="predicted"/>
<sequence length="67" mass="7798">MEERRFDNPCIRHCCLNEEDVCLGCGRHLNEILGWSQSNAAQQQEILARSRARLATLKARVYFHNPK</sequence>
<accession>A0A2S3RX03</accession>
<protein>
    <submittedName>
        <fullName evidence="1">DUF1289 domain-containing protein</fullName>
    </submittedName>
</protein>
<dbReference type="InterPro" id="IPR010710">
    <property type="entry name" value="DUF1289"/>
</dbReference>
<dbReference type="EMBL" id="PDGH01000142">
    <property type="protein sequence ID" value="POB42754.1"/>
    <property type="molecule type" value="Genomic_DNA"/>
</dbReference>